<dbReference type="CDD" id="cd03225">
    <property type="entry name" value="ABC_cobalt_CbiO_domain1"/>
    <property type="match status" value="1"/>
</dbReference>
<dbReference type="InterPro" id="IPR027417">
    <property type="entry name" value="P-loop_NTPase"/>
</dbReference>
<evidence type="ECO:0000256" key="2">
    <source>
        <dbReference type="ARBA" id="ARBA00022448"/>
    </source>
</evidence>
<gene>
    <name evidence="6" type="ORF">BLSS_1870</name>
</gene>
<keyword evidence="4" id="KW-0067">ATP-binding</keyword>
<dbReference type="PROSITE" id="PS50893">
    <property type="entry name" value="ABC_TRANSPORTER_2"/>
    <property type="match status" value="1"/>
</dbReference>
<keyword evidence="3" id="KW-0547">Nucleotide-binding</keyword>
<dbReference type="InterPro" id="IPR003439">
    <property type="entry name" value="ABC_transporter-like_ATP-bd"/>
</dbReference>
<keyword evidence="6" id="KW-0378">Hydrolase</keyword>
<evidence type="ECO:0000313" key="7">
    <source>
        <dbReference type="Proteomes" id="UP000029024"/>
    </source>
</evidence>
<dbReference type="SUPFAM" id="SSF52540">
    <property type="entry name" value="P-loop containing nucleoside triphosphate hydrolases"/>
    <property type="match status" value="1"/>
</dbReference>
<dbReference type="EC" id="3.6.3.25" evidence="6"/>
<protein>
    <submittedName>
        <fullName evidence="6">Cobalt ABC transporter ATPase</fullName>
        <ecNumber evidence="6">3.6.3.25</ecNumber>
    </submittedName>
</protein>
<dbReference type="GO" id="GO:0043190">
    <property type="term" value="C:ATP-binding cassette (ABC) transporter complex"/>
    <property type="evidence" value="ECO:0007669"/>
    <property type="project" value="TreeGrafter"/>
</dbReference>
<accession>A0A087BGM5</accession>
<dbReference type="InterPro" id="IPR003593">
    <property type="entry name" value="AAA+_ATPase"/>
</dbReference>
<organism evidence="6 7">
    <name type="scientific">Bifidobacterium longum subsp. suis</name>
    <dbReference type="NCBI Taxonomy" id="1695"/>
    <lineage>
        <taxon>Bacteria</taxon>
        <taxon>Bacillati</taxon>
        <taxon>Actinomycetota</taxon>
        <taxon>Actinomycetes</taxon>
        <taxon>Bifidobacteriales</taxon>
        <taxon>Bifidobacteriaceae</taxon>
        <taxon>Bifidobacterium</taxon>
    </lineage>
</organism>
<dbReference type="Gene3D" id="3.40.50.300">
    <property type="entry name" value="P-loop containing nucleotide triphosphate hydrolases"/>
    <property type="match status" value="1"/>
</dbReference>
<comment type="similarity">
    <text evidence="1">Belongs to the ABC transporter superfamily.</text>
</comment>
<feature type="domain" description="ABC transporter" evidence="5">
    <location>
        <begin position="27"/>
        <end position="254"/>
    </location>
</feature>
<dbReference type="InterPro" id="IPR017871">
    <property type="entry name" value="ABC_transporter-like_CS"/>
</dbReference>
<comment type="caution">
    <text evidence="6">The sequence shown here is derived from an EMBL/GenBank/DDBJ whole genome shotgun (WGS) entry which is preliminary data.</text>
</comment>
<evidence type="ECO:0000256" key="1">
    <source>
        <dbReference type="ARBA" id="ARBA00005417"/>
    </source>
</evidence>
<dbReference type="GO" id="GO:0042626">
    <property type="term" value="F:ATPase-coupled transmembrane transporter activity"/>
    <property type="evidence" value="ECO:0007669"/>
    <property type="project" value="TreeGrafter"/>
</dbReference>
<dbReference type="InterPro" id="IPR015856">
    <property type="entry name" value="ABC_transpr_CbiO/EcfA_su"/>
</dbReference>
<dbReference type="GO" id="GO:0005524">
    <property type="term" value="F:ATP binding"/>
    <property type="evidence" value="ECO:0007669"/>
    <property type="project" value="UniProtKB-KW"/>
</dbReference>
<dbReference type="PANTHER" id="PTHR43553">
    <property type="entry name" value="HEAVY METAL TRANSPORTER"/>
    <property type="match status" value="1"/>
</dbReference>
<name>A0A087BGM5_BIFLN</name>
<evidence type="ECO:0000256" key="4">
    <source>
        <dbReference type="ARBA" id="ARBA00022840"/>
    </source>
</evidence>
<dbReference type="PROSITE" id="PS00211">
    <property type="entry name" value="ABC_TRANSPORTER_1"/>
    <property type="match status" value="1"/>
</dbReference>
<sequence>MFGLKRNHKQTAAMQPDNSWFRGDPLVELNHIDFSYKDYGDADDETSSHAVLRDFSLTVERGERVALLGPNGSGKTTLMRIINALEFPDSGEYRFGGTPVVREEVEAKNSLFAKALHQRIGFVFQSSDTQLFCPSVEEEIAFGPLQMGLPDAEVQRRVDDMVTLFGLDRMRERAPYRLSGGEKKRVAIACCMSMNPDLLVLDEPTDGLDERNTDVVVEVLRAFTDAGKTVLFSTHHHDIVERLDARIVRVHPSLWQ</sequence>
<dbReference type="AlphaFoldDB" id="A0A087BGM5"/>
<dbReference type="InterPro" id="IPR050095">
    <property type="entry name" value="ECF_ABC_transporter_ATP-bd"/>
</dbReference>
<dbReference type="EMBL" id="JGZA01000014">
    <property type="protein sequence ID" value="KFI70175.1"/>
    <property type="molecule type" value="Genomic_DNA"/>
</dbReference>
<proteinExistence type="inferred from homology"/>
<dbReference type="SMART" id="SM00382">
    <property type="entry name" value="AAA"/>
    <property type="match status" value="1"/>
</dbReference>
<keyword evidence="2" id="KW-0813">Transport</keyword>
<dbReference type="Proteomes" id="UP000029024">
    <property type="component" value="Unassembled WGS sequence"/>
</dbReference>
<evidence type="ECO:0000259" key="5">
    <source>
        <dbReference type="PROSITE" id="PS50893"/>
    </source>
</evidence>
<evidence type="ECO:0000256" key="3">
    <source>
        <dbReference type="ARBA" id="ARBA00022741"/>
    </source>
</evidence>
<dbReference type="GO" id="GO:0016887">
    <property type="term" value="F:ATP hydrolysis activity"/>
    <property type="evidence" value="ECO:0007669"/>
    <property type="project" value="InterPro"/>
</dbReference>
<evidence type="ECO:0000313" key="6">
    <source>
        <dbReference type="EMBL" id="KFI70175.1"/>
    </source>
</evidence>
<dbReference type="Pfam" id="PF00005">
    <property type="entry name" value="ABC_tran"/>
    <property type="match status" value="1"/>
</dbReference>
<reference evidence="6 7" key="1">
    <citation type="submission" date="2014-03" db="EMBL/GenBank/DDBJ databases">
        <title>Genomics of Bifidobacteria.</title>
        <authorList>
            <person name="Ventura M."/>
            <person name="Milani C."/>
            <person name="Lugli G.A."/>
        </authorList>
    </citation>
    <scope>NUCLEOTIDE SEQUENCE [LARGE SCALE GENOMIC DNA]</scope>
    <source>
        <strain evidence="6 7">LMG 21814</strain>
    </source>
</reference>